<proteinExistence type="inferred from homology"/>
<evidence type="ECO:0000256" key="1">
    <source>
        <dbReference type="ARBA" id="ARBA00008791"/>
    </source>
</evidence>
<dbReference type="InterPro" id="IPR006016">
    <property type="entry name" value="UspA"/>
</dbReference>
<evidence type="ECO:0000313" key="3">
    <source>
        <dbReference type="EMBL" id="UPM43767.1"/>
    </source>
</evidence>
<protein>
    <submittedName>
        <fullName evidence="3">Universal stress protein</fullName>
    </submittedName>
</protein>
<dbReference type="AlphaFoldDB" id="A0A8U0A784"/>
<sequence>MYHVVTGIAPDDPQGRSKVTAITDLPAVSESVSVTIVHVTDEGTDLLTIPSVAAAHERLTDHGIDVSLRAVDGTPLNAVLSVADDEDADLICIGGRRRSPAGKMQLRSGSKAVVLNTDRPVLIAGSEES</sequence>
<dbReference type="SUPFAM" id="SSF52402">
    <property type="entry name" value="Adenine nucleotide alpha hydrolases-like"/>
    <property type="match status" value="1"/>
</dbReference>
<dbReference type="GeneID" id="71927340"/>
<keyword evidence="4" id="KW-1185">Reference proteome</keyword>
<dbReference type="CDD" id="cd00293">
    <property type="entry name" value="USP-like"/>
    <property type="match status" value="1"/>
</dbReference>
<name>A0A8U0A784_9EURY</name>
<dbReference type="PANTHER" id="PTHR46268:SF6">
    <property type="entry name" value="UNIVERSAL STRESS PROTEIN UP12"/>
    <property type="match status" value="1"/>
</dbReference>
<accession>A0A8U0A784</accession>
<feature type="domain" description="UspA" evidence="2">
    <location>
        <begin position="52"/>
        <end position="123"/>
    </location>
</feature>
<organism evidence="3 4">
    <name type="scientific">Halocatena salina</name>
    <dbReference type="NCBI Taxonomy" id="2934340"/>
    <lineage>
        <taxon>Archaea</taxon>
        <taxon>Methanobacteriati</taxon>
        <taxon>Methanobacteriota</taxon>
        <taxon>Stenosarchaea group</taxon>
        <taxon>Halobacteria</taxon>
        <taxon>Halobacteriales</taxon>
        <taxon>Natronomonadaceae</taxon>
        <taxon>Halocatena</taxon>
    </lineage>
</organism>
<evidence type="ECO:0000313" key="4">
    <source>
        <dbReference type="Proteomes" id="UP000831768"/>
    </source>
</evidence>
<dbReference type="InterPro" id="IPR014729">
    <property type="entry name" value="Rossmann-like_a/b/a_fold"/>
</dbReference>
<dbReference type="Pfam" id="PF00582">
    <property type="entry name" value="Usp"/>
    <property type="match status" value="1"/>
</dbReference>
<dbReference type="RefSeq" id="WP_247994427.1">
    <property type="nucleotide sequence ID" value="NZ_CP096019.1"/>
</dbReference>
<reference evidence="3" key="1">
    <citation type="submission" date="2022-04" db="EMBL/GenBank/DDBJ databases">
        <title>Halocatena sp. nov., isolated from a salt lake.</title>
        <authorList>
            <person name="Cui H.-L."/>
        </authorList>
    </citation>
    <scope>NUCLEOTIDE SEQUENCE</scope>
    <source>
        <strain evidence="3">AD-1</strain>
    </source>
</reference>
<gene>
    <name evidence="3" type="ORF">MW046_04795</name>
</gene>
<dbReference type="PANTHER" id="PTHR46268">
    <property type="entry name" value="STRESS RESPONSE PROTEIN NHAX"/>
    <property type="match status" value="1"/>
</dbReference>
<comment type="similarity">
    <text evidence="1">Belongs to the universal stress protein A family.</text>
</comment>
<dbReference type="EMBL" id="CP096019">
    <property type="protein sequence ID" value="UPM43767.1"/>
    <property type="molecule type" value="Genomic_DNA"/>
</dbReference>
<evidence type="ECO:0000259" key="2">
    <source>
        <dbReference type="Pfam" id="PF00582"/>
    </source>
</evidence>
<dbReference type="Gene3D" id="3.40.50.620">
    <property type="entry name" value="HUPs"/>
    <property type="match status" value="1"/>
</dbReference>
<dbReference type="Proteomes" id="UP000831768">
    <property type="component" value="Chromosome"/>
</dbReference>
<dbReference type="KEGG" id="haad:MW046_04795"/>